<accession>A0A3E2HHK3</accession>
<evidence type="ECO:0000259" key="11">
    <source>
        <dbReference type="Pfam" id="PF23395"/>
    </source>
</evidence>
<gene>
    <name evidence="12" type="ORF">B7463_g3463</name>
</gene>
<evidence type="ECO:0000256" key="3">
    <source>
        <dbReference type="ARBA" id="ARBA00022816"/>
    </source>
</evidence>
<sequence>MAFARSASGPGGLSINTTSANSLLGSGSTAPATAGMFGNTTNKPSTGLFGSTAPTSTPQSGGLFGAPTALATSQPQTGGLFGTATATSSQPQTGGLFGSTVSAQPQAGGLFGAAPVTGASGTTTSQSAQTGGLFGAQPATNQPQQAAGGFFGASSATQPTQSGGLFGGLNAQNQTKPTGTSSLFGGLGKQNQPASQPTTLFGGSTLGGGLTMGQSTNQQNQTVPGVRIDTANIRSTTRFNDLHEDLQKEIIAIDDMIQGQIKLNNECEAIIPSHGSQLSNIPNDVDFVTRKITGVENALESDAEAIAHLRNLVKADAENAKLSFKAIDNLKLPPQYHNTGIWSTKSTTPGGQSSVEAESQNLVGLFSTAADELSTTLAKYQSNITEIEQHLRIVEANSAQQINTLISRRSGGANGQENPVQELADTLREFEQSILGVASDVGALREGVQSLRLGGFVGNTNVIDFGMGVGCFGLHTLDTTREQFSACLDLQNRVPPEAKLPTSDFLAHSYTPRMDELNGNTKDITPHEYALLNGLALNYLSSSVPSAHLRELQKNIPPTSDNQDLDQVTITHPSISPDVDPYLTVSREVLTLLTSIEKANCDPDNLDDFVLPLLEESIVRRSRIDSPLLRSDHEADYREFACKHDFEIDLADIKLPMEIVDEDKNEGLIWPSRYANLSFGIIEDLKEEKIIVMRDTLRYLQTTLKVVYNKEDGKSFWEGETRYQKCHDLEPVTPLLQPTCRSPSPYEPSSPLCDIPLLSDPPSLTKEDLCMIEEEILCEDDPTSIYCTTHKGQTWNTPPKDSSNEALPKLGNIYSPLVSLDNSSSPKTDDARMKKRDLKIEPLLTPPPLPHILSKTVTFNDVVEQTLLDPWASCSPETDMPTFFEEAFGDIAEMVNRQAEQERLIEADTLGRVNIPVMDFSTPNPPWMMFQDCKNTTTLMKMQRHLIQSSISKIPSEWIATIPPVSLRWNPFRHDLAKVAITEDFGGENDTQKSYVGIDNVDSVIESSDQAWKPSGLRILKEEESEDDELEAAIFETHIMPDMSYLIKKRKAEIEQGTTDSNPATVKQIFTMIKDSTVNTSESNANRALIQDSLSKKQEKNPLDPGCSISAAHKLKTNQSTDTKGSIRGAFSPINALDSFLELRGAKRQKLTSSAYFAPLGTGQSMKDTSKYSIRTPGQTQNIPLKSCAPLPIPNIPMPSSTPITIIVSSNILKQNRPLLKRISSSLISLNIVEREFHRFSTVSRDPIIGPSVTSSLSSEADFIISPSVGLILTTLQKIKQKPLPGQKSKSAILDRLERASLKYEKLIVLVSEARDDEITKGLEEHSCLAYAELVAFTHNLDADFMVYFVGGGQETLSKWIVSSILQHRLVGEDNREIPLLEEETHWELFLRRAGMNCFAAQLIIAQLESLENVETSYHSSSGSSGIIAFVKMTKEERIAMFESMLGGKRVLNRVSDVIDAAWN</sequence>
<dbReference type="GO" id="GO:0015031">
    <property type="term" value="P:protein transport"/>
    <property type="evidence" value="ECO:0007669"/>
    <property type="project" value="UniProtKB-KW"/>
</dbReference>
<dbReference type="InterPro" id="IPR025574">
    <property type="entry name" value="Nucleoporin_FG_rpt"/>
</dbReference>
<dbReference type="EMBL" id="NCSJ02000046">
    <property type="protein sequence ID" value="RFU32900.1"/>
    <property type="molecule type" value="Genomic_DNA"/>
</dbReference>
<feature type="domain" description="DUF7102" evidence="10">
    <location>
        <begin position="1204"/>
        <end position="1370"/>
    </location>
</feature>
<comment type="subcellular location">
    <subcellularLocation>
        <location evidence="1">Nucleus</location>
        <location evidence="1">Nuclear pore complex</location>
    </subcellularLocation>
</comment>
<protein>
    <recommendedName>
        <fullName evidence="14">Nucleoporin Nup54 alpha-helical domain-containing protein</fullName>
    </recommendedName>
</protein>
<dbReference type="Pfam" id="PF23394">
    <property type="entry name" value="DUF7102"/>
    <property type="match status" value="1"/>
</dbReference>
<dbReference type="Pfam" id="PF21121">
    <property type="entry name" value="Nup49_C"/>
    <property type="match status" value="1"/>
</dbReference>
<name>A0A3E2HHK3_SCYLI</name>
<dbReference type="STRING" id="5539.A0A3E2HHK3"/>
<dbReference type="Gene3D" id="6.10.140.1350">
    <property type="match status" value="1"/>
</dbReference>
<keyword evidence="6" id="KW-0906">Nuclear pore complex</keyword>
<keyword evidence="8" id="KW-0175">Coiled coil</keyword>
<feature type="compositionally biased region" description="Low complexity" evidence="9">
    <location>
        <begin position="118"/>
        <end position="156"/>
    </location>
</feature>
<dbReference type="GO" id="GO:0008139">
    <property type="term" value="F:nuclear localization sequence binding"/>
    <property type="evidence" value="ECO:0007669"/>
    <property type="project" value="InterPro"/>
</dbReference>
<feature type="domain" description="SAM-like" evidence="11">
    <location>
        <begin position="1381"/>
        <end position="1459"/>
    </location>
</feature>
<evidence type="ECO:0000256" key="2">
    <source>
        <dbReference type="ARBA" id="ARBA00022448"/>
    </source>
</evidence>
<evidence type="ECO:0000313" key="13">
    <source>
        <dbReference type="Proteomes" id="UP000258309"/>
    </source>
</evidence>
<dbReference type="GO" id="GO:0051028">
    <property type="term" value="P:mRNA transport"/>
    <property type="evidence" value="ECO:0007669"/>
    <property type="project" value="UniProtKB-KW"/>
</dbReference>
<feature type="compositionally biased region" description="Polar residues" evidence="9">
    <location>
        <begin position="170"/>
        <end position="197"/>
    </location>
</feature>
<dbReference type="PANTHER" id="PTHR13437">
    <property type="entry name" value="NUCLEOPORIN P58/P45 NUCLEOPORIN-LIKE PROTEIN 1"/>
    <property type="match status" value="1"/>
</dbReference>
<keyword evidence="5" id="KW-0811">Translocation</keyword>
<evidence type="ECO:0000256" key="7">
    <source>
        <dbReference type="ARBA" id="ARBA00023242"/>
    </source>
</evidence>
<feature type="coiled-coil region" evidence="8">
    <location>
        <begin position="370"/>
        <end position="397"/>
    </location>
</feature>
<proteinExistence type="predicted"/>
<keyword evidence="7" id="KW-0539">Nucleus</keyword>
<evidence type="ECO:0000313" key="12">
    <source>
        <dbReference type="EMBL" id="RFU32900.1"/>
    </source>
</evidence>
<feature type="region of interest" description="Disordered" evidence="9">
    <location>
        <begin position="118"/>
        <end position="221"/>
    </location>
</feature>
<comment type="caution">
    <text evidence="12">The sequence shown here is derived from an EMBL/GenBank/DDBJ whole genome shotgun (WGS) entry which is preliminary data.</text>
</comment>
<evidence type="ECO:0000259" key="10">
    <source>
        <dbReference type="Pfam" id="PF23394"/>
    </source>
</evidence>
<keyword evidence="2" id="KW-0813">Transport</keyword>
<dbReference type="Proteomes" id="UP000258309">
    <property type="component" value="Unassembled WGS sequence"/>
</dbReference>
<keyword evidence="4" id="KW-0653">Protein transport</keyword>
<evidence type="ECO:0000256" key="8">
    <source>
        <dbReference type="SAM" id="Coils"/>
    </source>
</evidence>
<dbReference type="InterPro" id="IPR024882">
    <property type="entry name" value="NUP58/p45/49"/>
</dbReference>
<organism evidence="12 13">
    <name type="scientific">Scytalidium lignicola</name>
    <name type="common">Hyphomycete</name>
    <dbReference type="NCBI Taxonomy" id="5539"/>
    <lineage>
        <taxon>Eukaryota</taxon>
        <taxon>Fungi</taxon>
        <taxon>Dikarya</taxon>
        <taxon>Ascomycota</taxon>
        <taxon>Pezizomycotina</taxon>
        <taxon>Leotiomycetes</taxon>
        <taxon>Leotiomycetes incertae sedis</taxon>
        <taxon>Scytalidium</taxon>
    </lineage>
</organism>
<dbReference type="OrthoDB" id="10257314at2759"/>
<dbReference type="PANTHER" id="PTHR13437:SF2">
    <property type="entry name" value="NUCLEOPORIN P58_P45"/>
    <property type="match status" value="1"/>
</dbReference>
<keyword evidence="13" id="KW-1185">Reference proteome</keyword>
<feature type="non-terminal residue" evidence="12">
    <location>
        <position position="1"/>
    </location>
</feature>
<feature type="compositionally biased region" description="Polar residues" evidence="9">
    <location>
        <begin position="38"/>
        <end position="60"/>
    </location>
</feature>
<evidence type="ECO:0000256" key="5">
    <source>
        <dbReference type="ARBA" id="ARBA00023010"/>
    </source>
</evidence>
<feature type="region of interest" description="Disordered" evidence="9">
    <location>
        <begin position="34"/>
        <end position="64"/>
    </location>
</feature>
<evidence type="ECO:0008006" key="14">
    <source>
        <dbReference type="Google" id="ProtNLM"/>
    </source>
</evidence>
<evidence type="ECO:0000256" key="9">
    <source>
        <dbReference type="SAM" id="MobiDB-lite"/>
    </source>
</evidence>
<evidence type="ECO:0000256" key="4">
    <source>
        <dbReference type="ARBA" id="ARBA00022927"/>
    </source>
</evidence>
<dbReference type="InterPro" id="IPR057559">
    <property type="entry name" value="SAM_6"/>
</dbReference>
<dbReference type="InterPro" id="IPR055528">
    <property type="entry name" value="DUF7102"/>
</dbReference>
<evidence type="ECO:0000256" key="6">
    <source>
        <dbReference type="ARBA" id="ARBA00023132"/>
    </source>
</evidence>
<feature type="non-terminal residue" evidence="12">
    <location>
        <position position="1464"/>
    </location>
</feature>
<reference evidence="12 13" key="1">
    <citation type="submission" date="2018-05" db="EMBL/GenBank/DDBJ databases">
        <title>Draft genome sequence of Scytalidium lignicola DSM 105466, a ubiquitous saprotrophic fungus.</title>
        <authorList>
            <person name="Buettner E."/>
            <person name="Gebauer A.M."/>
            <person name="Hofrichter M."/>
            <person name="Liers C."/>
            <person name="Kellner H."/>
        </authorList>
    </citation>
    <scope>NUCLEOTIDE SEQUENCE [LARGE SCALE GENOMIC DNA]</scope>
    <source>
        <strain evidence="12 13">DSM 105466</strain>
    </source>
</reference>
<evidence type="ECO:0000256" key="1">
    <source>
        <dbReference type="ARBA" id="ARBA00004567"/>
    </source>
</evidence>
<dbReference type="Pfam" id="PF23395">
    <property type="entry name" value="SAM_6"/>
    <property type="match status" value="1"/>
</dbReference>
<dbReference type="GO" id="GO:0017056">
    <property type="term" value="F:structural constituent of nuclear pore"/>
    <property type="evidence" value="ECO:0007669"/>
    <property type="project" value="InterPro"/>
</dbReference>
<keyword evidence="3" id="KW-0509">mRNA transport</keyword>
<dbReference type="OMA" id="EERIAMF"/>
<dbReference type="GO" id="GO:0005643">
    <property type="term" value="C:nuclear pore"/>
    <property type="evidence" value="ECO:0007669"/>
    <property type="project" value="UniProtKB-SubCell"/>
</dbReference>
<dbReference type="Pfam" id="PF13634">
    <property type="entry name" value="Nucleoporin_FG"/>
    <property type="match status" value="2"/>
</dbReference>